<dbReference type="SUPFAM" id="SSF81383">
    <property type="entry name" value="F-box domain"/>
    <property type="match status" value="1"/>
</dbReference>
<accession>A0A4Y7SDX5</accession>
<dbReference type="Proteomes" id="UP000298030">
    <property type="component" value="Unassembled WGS sequence"/>
</dbReference>
<evidence type="ECO:0000259" key="1">
    <source>
        <dbReference type="PROSITE" id="PS50181"/>
    </source>
</evidence>
<dbReference type="InterPro" id="IPR011047">
    <property type="entry name" value="Quinoprotein_ADH-like_sf"/>
</dbReference>
<evidence type="ECO:0000313" key="3">
    <source>
        <dbReference type="Proteomes" id="UP000298030"/>
    </source>
</evidence>
<dbReference type="InterPro" id="IPR036047">
    <property type="entry name" value="F-box-like_dom_sf"/>
</dbReference>
<dbReference type="SUPFAM" id="SSF50998">
    <property type="entry name" value="Quinoprotein alcohol dehydrogenase-like"/>
    <property type="match status" value="1"/>
</dbReference>
<sequence length="459" mass="51353">MSHCQIVVLPPELWIEVAKLADPLSVLALTMTCRLLRSILWQRALWEYLLKATCAEYGIMKQTYPIADMQHEQIVLSACRPGLWTLTVQRLRGNRQYPTFGGRILKRSRRSSWSSENVFYHQILPGGRYLLEGTAQHDGTTFQLLDLGIPGQAVPSNAPCQVDAFRIIAAGSNDVITLYPDPLSYVDANVFRSCVIYSITPNDDRGFSLVKSDRFYCNEPIYVSSITENYVVFRNMSPRITLWDYRGSKFVRFTSLGSSSPLSVLALPHAIVLTCGADRSFGVWSLSSILKHASSALLLPSPIVPLTPDSCTPYPWPESLENRNVSVLTPSSRIYWTIPLNPSVSNTVHIDIDLPSGMRSYSLSTDGLELVLKPNHMAADLLGIYEEEEDGFYHDMFLHRLELDGDIVTDTLHSLSFALNNSLYMVDFCPLSGRVILQESPDSESPAHIPASVCRDFLP</sequence>
<dbReference type="OrthoDB" id="2688364at2759"/>
<protein>
    <recommendedName>
        <fullName evidence="1">F-box domain-containing protein</fullName>
    </recommendedName>
</protein>
<gene>
    <name evidence="2" type="ORF">FA13DRAFT_1801500</name>
</gene>
<name>A0A4Y7SDX5_COPMI</name>
<organism evidence="2 3">
    <name type="scientific">Coprinellus micaceus</name>
    <name type="common">Glistening ink-cap mushroom</name>
    <name type="synonym">Coprinus micaceus</name>
    <dbReference type="NCBI Taxonomy" id="71717"/>
    <lineage>
        <taxon>Eukaryota</taxon>
        <taxon>Fungi</taxon>
        <taxon>Dikarya</taxon>
        <taxon>Basidiomycota</taxon>
        <taxon>Agaricomycotina</taxon>
        <taxon>Agaricomycetes</taxon>
        <taxon>Agaricomycetidae</taxon>
        <taxon>Agaricales</taxon>
        <taxon>Agaricineae</taxon>
        <taxon>Psathyrellaceae</taxon>
        <taxon>Coprinellus</taxon>
    </lineage>
</organism>
<reference evidence="2 3" key="1">
    <citation type="journal article" date="2019" name="Nat. Ecol. Evol.">
        <title>Megaphylogeny resolves global patterns of mushroom evolution.</title>
        <authorList>
            <person name="Varga T."/>
            <person name="Krizsan K."/>
            <person name="Foldi C."/>
            <person name="Dima B."/>
            <person name="Sanchez-Garcia M."/>
            <person name="Sanchez-Ramirez S."/>
            <person name="Szollosi G.J."/>
            <person name="Szarkandi J.G."/>
            <person name="Papp V."/>
            <person name="Albert L."/>
            <person name="Andreopoulos W."/>
            <person name="Angelini C."/>
            <person name="Antonin V."/>
            <person name="Barry K.W."/>
            <person name="Bougher N.L."/>
            <person name="Buchanan P."/>
            <person name="Buyck B."/>
            <person name="Bense V."/>
            <person name="Catcheside P."/>
            <person name="Chovatia M."/>
            <person name="Cooper J."/>
            <person name="Damon W."/>
            <person name="Desjardin D."/>
            <person name="Finy P."/>
            <person name="Geml J."/>
            <person name="Haridas S."/>
            <person name="Hughes K."/>
            <person name="Justo A."/>
            <person name="Karasinski D."/>
            <person name="Kautmanova I."/>
            <person name="Kiss B."/>
            <person name="Kocsube S."/>
            <person name="Kotiranta H."/>
            <person name="LaButti K.M."/>
            <person name="Lechner B.E."/>
            <person name="Liimatainen K."/>
            <person name="Lipzen A."/>
            <person name="Lukacs Z."/>
            <person name="Mihaltcheva S."/>
            <person name="Morgado L.N."/>
            <person name="Niskanen T."/>
            <person name="Noordeloos M.E."/>
            <person name="Ohm R.A."/>
            <person name="Ortiz-Santana B."/>
            <person name="Ovrebo C."/>
            <person name="Racz N."/>
            <person name="Riley R."/>
            <person name="Savchenko A."/>
            <person name="Shiryaev A."/>
            <person name="Soop K."/>
            <person name="Spirin V."/>
            <person name="Szebenyi C."/>
            <person name="Tomsovsky M."/>
            <person name="Tulloss R.E."/>
            <person name="Uehling J."/>
            <person name="Grigoriev I.V."/>
            <person name="Vagvolgyi C."/>
            <person name="Papp T."/>
            <person name="Martin F.M."/>
            <person name="Miettinen O."/>
            <person name="Hibbett D.S."/>
            <person name="Nagy L.G."/>
        </authorList>
    </citation>
    <scope>NUCLEOTIDE SEQUENCE [LARGE SCALE GENOMIC DNA]</scope>
    <source>
        <strain evidence="2 3">FP101781</strain>
    </source>
</reference>
<feature type="domain" description="F-box" evidence="1">
    <location>
        <begin position="3"/>
        <end position="49"/>
    </location>
</feature>
<dbReference type="InterPro" id="IPR001810">
    <property type="entry name" value="F-box_dom"/>
</dbReference>
<evidence type="ECO:0000313" key="2">
    <source>
        <dbReference type="EMBL" id="TEB19998.1"/>
    </source>
</evidence>
<keyword evidence="3" id="KW-1185">Reference proteome</keyword>
<dbReference type="PROSITE" id="PS50181">
    <property type="entry name" value="FBOX"/>
    <property type="match status" value="1"/>
</dbReference>
<proteinExistence type="predicted"/>
<dbReference type="EMBL" id="QPFP01000160">
    <property type="protein sequence ID" value="TEB19998.1"/>
    <property type="molecule type" value="Genomic_DNA"/>
</dbReference>
<dbReference type="AlphaFoldDB" id="A0A4Y7SDX5"/>
<comment type="caution">
    <text evidence="2">The sequence shown here is derived from an EMBL/GenBank/DDBJ whole genome shotgun (WGS) entry which is preliminary data.</text>
</comment>